<evidence type="ECO:0000313" key="1">
    <source>
        <dbReference type="EMBL" id="DAE01479.1"/>
    </source>
</evidence>
<protein>
    <submittedName>
        <fullName evidence="1">Uncharacterized protein</fullName>
    </submittedName>
</protein>
<proteinExistence type="predicted"/>
<dbReference type="EMBL" id="BK015325">
    <property type="protein sequence ID" value="DAE01479.1"/>
    <property type="molecule type" value="Genomic_DNA"/>
</dbReference>
<sequence>MSMKFKISNKIEVDIGLTFAKLYKLKLDSKTQKDYEKFNVIFNRGAKDVFDYLYIIYVAYLCENENKQYEFNDFIENVDYFDMDYIIRTVNALSSSKKK</sequence>
<accession>A0A8S5P319</accession>
<name>A0A8S5P319_9CAUD</name>
<organism evidence="1">
    <name type="scientific">Siphoviridae sp. ctQtc11</name>
    <dbReference type="NCBI Taxonomy" id="2825497"/>
    <lineage>
        <taxon>Viruses</taxon>
        <taxon>Duplodnaviria</taxon>
        <taxon>Heunggongvirae</taxon>
        <taxon>Uroviricota</taxon>
        <taxon>Caudoviricetes</taxon>
    </lineage>
</organism>
<reference evidence="1" key="1">
    <citation type="journal article" date="2021" name="Proc. Natl. Acad. Sci. U.S.A.">
        <title>A Catalog of Tens of Thousands of Viruses from Human Metagenomes Reveals Hidden Associations with Chronic Diseases.</title>
        <authorList>
            <person name="Tisza M.J."/>
            <person name="Buck C.B."/>
        </authorList>
    </citation>
    <scope>NUCLEOTIDE SEQUENCE</scope>
    <source>
        <strain evidence="1">CtQtc11</strain>
    </source>
</reference>